<evidence type="ECO:0000256" key="2">
    <source>
        <dbReference type="PIRNR" id="PIRNR005897"/>
    </source>
</evidence>
<dbReference type="PIRSF" id="PIRSF005897">
    <property type="entry name" value="RR_PatA"/>
    <property type="match status" value="1"/>
</dbReference>
<evidence type="ECO:0000256" key="1">
    <source>
        <dbReference type="ARBA" id="ARBA00022553"/>
    </source>
</evidence>
<dbReference type="InterPro" id="IPR011006">
    <property type="entry name" value="CheY-like_superfamily"/>
</dbReference>
<dbReference type="Gene3D" id="3.40.50.2300">
    <property type="match status" value="1"/>
</dbReference>
<comment type="subcellular location">
    <subcellularLocation>
        <location evidence="2">Cell septum</location>
    </subcellularLocation>
</comment>
<name>A0ABW8WXT7_9CYAN</name>
<dbReference type="SMART" id="SM00448">
    <property type="entry name" value="REC"/>
    <property type="match status" value="1"/>
</dbReference>
<dbReference type="Pfam" id="PF00072">
    <property type="entry name" value="Response_reg"/>
    <property type="match status" value="1"/>
</dbReference>
<reference evidence="5 6" key="1">
    <citation type="submission" date="2024-07" db="EMBL/GenBank/DDBJ databases">
        <authorList>
            <person name="Tripathy S."/>
        </authorList>
    </citation>
    <scope>NUCLEOTIDE SEQUENCE [LARGE SCALE GENOMIC DNA]</scope>
    <source>
        <strain evidence="5 6">VB-61278_2</strain>
    </source>
</reference>
<feature type="modified residue" description="4-aspartylphosphate" evidence="3">
    <location>
        <position position="302"/>
    </location>
</feature>
<evidence type="ECO:0000313" key="6">
    <source>
        <dbReference type="Proteomes" id="UP001628874"/>
    </source>
</evidence>
<dbReference type="InterPro" id="IPR024186">
    <property type="entry name" value="Sig_transdc_resp-reg_PatA"/>
</dbReference>
<dbReference type="PANTHER" id="PTHR44591">
    <property type="entry name" value="STRESS RESPONSE REGULATOR PROTEIN 1"/>
    <property type="match status" value="1"/>
</dbReference>
<keyword evidence="6" id="KW-1185">Reference proteome</keyword>
<comment type="induction">
    <text evidence="2">By nitrogen starvation.</text>
</comment>
<organism evidence="5 6">
    <name type="scientific">Scytonema tolypothrichoides VB-61278_2</name>
    <dbReference type="NCBI Taxonomy" id="3232314"/>
    <lineage>
        <taxon>Bacteria</taxon>
        <taxon>Bacillati</taxon>
        <taxon>Cyanobacteriota</taxon>
        <taxon>Cyanophyceae</taxon>
        <taxon>Nostocales</taxon>
        <taxon>Scytonemataceae</taxon>
        <taxon>Scytonema</taxon>
    </lineage>
</organism>
<keyword evidence="2" id="KW-0364">Heterocyst</keyword>
<dbReference type="Proteomes" id="UP001628874">
    <property type="component" value="Unassembled WGS sequence"/>
</dbReference>
<keyword evidence="2" id="KW-0902">Two-component regulatory system</keyword>
<comment type="caution">
    <text evidence="5">The sequence shown here is derived from an EMBL/GenBank/DDBJ whole genome shotgun (WGS) entry which is preliminary data.</text>
</comment>
<evidence type="ECO:0000256" key="3">
    <source>
        <dbReference type="PROSITE-ProRule" id="PRU00169"/>
    </source>
</evidence>
<evidence type="ECO:0000259" key="4">
    <source>
        <dbReference type="PROSITE" id="PS50110"/>
    </source>
</evidence>
<sequence length="370" mass="42836">MNMTTLPIGRYRFFQKIQPLFLLGKMASNPNTGCWQVYSPSASWLIYMEKGKLVYLSYSEQMFDILHRNLQQLSEQVPNLKSAIEQHFQSLLELHNDRSIESQEYRIICWLVNQNYITSAEAGMLIEQLALDVLEPLLSIEDGSYEFLPESCLEDLPKFCHLDLRVIFEQCQDRQRQRNAKPASAQQQCIEFIKAKARKYQAKIEQKFVKQESQELINDDRQFLMPSISDPQTETNNTQQETVPLSTEQRLYKVVCIDDSPVVVNAVKNFLDQQLFTVTGISDPLKALMQIIRIKPDIILLDIEMPNLDGYEICSLLRKHSYFQNTPVIMITGRTGFIDKAKAKMVKSTGYLTKPFSQVDLLKLIFQNIK</sequence>
<dbReference type="SUPFAM" id="SSF52172">
    <property type="entry name" value="CheY-like"/>
    <property type="match status" value="1"/>
</dbReference>
<dbReference type="PROSITE" id="PS50110">
    <property type="entry name" value="RESPONSE_REGULATORY"/>
    <property type="match status" value="1"/>
</dbReference>
<accession>A0ABW8WXT7</accession>
<dbReference type="PANTHER" id="PTHR44591:SF3">
    <property type="entry name" value="RESPONSE REGULATORY DOMAIN-CONTAINING PROTEIN"/>
    <property type="match status" value="1"/>
</dbReference>
<evidence type="ECO:0000313" key="5">
    <source>
        <dbReference type="EMBL" id="MFL9465777.1"/>
    </source>
</evidence>
<feature type="domain" description="Response regulatory" evidence="4">
    <location>
        <begin position="253"/>
        <end position="369"/>
    </location>
</feature>
<dbReference type="InterPro" id="IPR025497">
    <property type="entry name" value="PatA-like_N"/>
</dbReference>
<dbReference type="EMBL" id="JBFQGM010000019">
    <property type="protein sequence ID" value="MFL9465777.1"/>
    <property type="molecule type" value="Genomic_DNA"/>
</dbReference>
<gene>
    <name evidence="5" type="ORF">AB0759_34810</name>
</gene>
<dbReference type="InterPro" id="IPR050595">
    <property type="entry name" value="Bact_response_regulator"/>
</dbReference>
<proteinExistence type="evidence at transcript level"/>
<dbReference type="InterPro" id="IPR001789">
    <property type="entry name" value="Sig_transdc_resp-reg_receiver"/>
</dbReference>
<keyword evidence="1 3" id="KW-0597">Phosphoprotein</keyword>
<comment type="function">
    <text evidence="2">Controls heterocyst pattern formation.</text>
</comment>
<protein>
    <recommendedName>
        <fullName evidence="2">Protein PatA</fullName>
    </recommendedName>
</protein>
<dbReference type="Pfam" id="PF14332">
    <property type="entry name" value="DUF4388"/>
    <property type="match status" value="1"/>
</dbReference>